<dbReference type="STRING" id="1423801.FD50_GL000925"/>
<dbReference type="PANTHER" id="PTHR47307">
    <property type="entry name" value="GLUTATHIONE-REGULATED POTASSIUM-EFFLUX SYSTEM ANCILLARY PROTEIN KEFG"/>
    <property type="match status" value="1"/>
</dbReference>
<protein>
    <recommendedName>
        <fullName evidence="2">Flavodoxin-like fold domain-containing protein</fullName>
    </recommendedName>
</protein>
<keyword evidence="4" id="KW-1185">Reference proteome</keyword>
<dbReference type="SUPFAM" id="SSF52218">
    <property type="entry name" value="Flavoproteins"/>
    <property type="match status" value="1"/>
</dbReference>
<evidence type="ECO:0000259" key="2">
    <source>
        <dbReference type="Pfam" id="PF02525"/>
    </source>
</evidence>
<dbReference type="AlphaFoldDB" id="A0A0R1UXZ4"/>
<dbReference type="InterPro" id="IPR029039">
    <property type="entry name" value="Flavoprotein-like_sf"/>
</dbReference>
<dbReference type="GO" id="GO:0010181">
    <property type="term" value="F:FMN binding"/>
    <property type="evidence" value="ECO:0007669"/>
    <property type="project" value="TreeGrafter"/>
</dbReference>
<name>A0A0R1UXZ4_9LACO</name>
<keyword evidence="1" id="KW-0560">Oxidoreductase</keyword>
<evidence type="ECO:0000313" key="3">
    <source>
        <dbReference type="EMBL" id="KRL98103.1"/>
    </source>
</evidence>
<proteinExistence type="predicted"/>
<dbReference type="Proteomes" id="UP000051166">
    <property type="component" value="Unassembled WGS sequence"/>
</dbReference>
<dbReference type="InterPro" id="IPR003680">
    <property type="entry name" value="Flavodoxin_fold"/>
</dbReference>
<gene>
    <name evidence="3" type="ORF">FD50_GL000925</name>
</gene>
<dbReference type="Pfam" id="PF02525">
    <property type="entry name" value="Flavodoxin_2"/>
    <property type="match status" value="1"/>
</dbReference>
<accession>A0A0R1UXZ4</accession>
<dbReference type="GeneID" id="98308287"/>
<dbReference type="RefSeq" id="WP_056960922.1">
    <property type="nucleotide sequence ID" value="NZ_AZFQ01000043.1"/>
</dbReference>
<dbReference type="GO" id="GO:0009055">
    <property type="term" value="F:electron transfer activity"/>
    <property type="evidence" value="ECO:0007669"/>
    <property type="project" value="TreeGrafter"/>
</dbReference>
<reference evidence="3 4" key="1">
    <citation type="journal article" date="2015" name="Genome Announc.">
        <title>Expanding the biotechnology potential of lactobacilli through comparative genomics of 213 strains and associated genera.</title>
        <authorList>
            <person name="Sun Z."/>
            <person name="Harris H.M."/>
            <person name="McCann A."/>
            <person name="Guo C."/>
            <person name="Argimon S."/>
            <person name="Zhang W."/>
            <person name="Yang X."/>
            <person name="Jeffery I.B."/>
            <person name="Cooney J.C."/>
            <person name="Kagawa T.F."/>
            <person name="Liu W."/>
            <person name="Song Y."/>
            <person name="Salvetti E."/>
            <person name="Wrobel A."/>
            <person name="Rasinkangas P."/>
            <person name="Parkhill J."/>
            <person name="Rea M.C."/>
            <person name="O'Sullivan O."/>
            <person name="Ritari J."/>
            <person name="Douillard F.P."/>
            <person name="Paul Ross R."/>
            <person name="Yang R."/>
            <person name="Briner A.E."/>
            <person name="Felis G.E."/>
            <person name="de Vos W.M."/>
            <person name="Barrangou R."/>
            <person name="Klaenhammer T.R."/>
            <person name="Caufield P.W."/>
            <person name="Cui Y."/>
            <person name="Zhang H."/>
            <person name="O'Toole P.W."/>
        </authorList>
    </citation>
    <scope>NUCLEOTIDE SEQUENCE [LARGE SCALE GENOMIC DNA]</scope>
    <source>
        <strain evidence="3 4">DSM 16230</strain>
    </source>
</reference>
<feature type="domain" description="Flavodoxin-like fold" evidence="2">
    <location>
        <begin position="1"/>
        <end position="150"/>
    </location>
</feature>
<evidence type="ECO:0000256" key="1">
    <source>
        <dbReference type="ARBA" id="ARBA00023002"/>
    </source>
</evidence>
<comment type="caution">
    <text evidence="3">The sequence shown here is derived from an EMBL/GenBank/DDBJ whole genome shotgun (WGS) entry which is preliminary data.</text>
</comment>
<dbReference type="Gene3D" id="3.40.50.360">
    <property type="match status" value="1"/>
</dbReference>
<dbReference type="PATRIC" id="fig|1423801.4.peg.940"/>
<dbReference type="PANTHER" id="PTHR47307:SF1">
    <property type="entry name" value="GLUTATHIONE-REGULATED POTASSIUM-EFFLUX SYSTEM ANCILLARY PROTEIN KEFG"/>
    <property type="match status" value="1"/>
</dbReference>
<sequence>MKTIVIVAHPTVNSSGTQQFLKEALQSAQEVKWHPLSWALMQDAGTIVQERRMLHSYTRIIFQFPLYWHQAPALLHFWLEKVLQTTDREWLAGKELGLVVSLGRPLSVYRQGGSVGVSLSELLSPFSAIAHQLQLKLLPFFEITQFYYLSAVQKQCLLIKYLQYLELEQPATFAQKEEWFVKRFRKMLQEQGDTEVTLPQKELVKLFQERAEELAELKAELALMKEEDED</sequence>
<dbReference type="EMBL" id="AZFQ01000043">
    <property type="protein sequence ID" value="KRL98103.1"/>
    <property type="molecule type" value="Genomic_DNA"/>
</dbReference>
<organism evidence="3 4">
    <name type="scientific">Liquorilactobacillus satsumensis DSM 16230 = JCM 12392</name>
    <dbReference type="NCBI Taxonomy" id="1423801"/>
    <lineage>
        <taxon>Bacteria</taxon>
        <taxon>Bacillati</taxon>
        <taxon>Bacillota</taxon>
        <taxon>Bacilli</taxon>
        <taxon>Lactobacillales</taxon>
        <taxon>Lactobacillaceae</taxon>
        <taxon>Liquorilactobacillus</taxon>
    </lineage>
</organism>
<dbReference type="GO" id="GO:0003955">
    <property type="term" value="F:NAD(P)H dehydrogenase (quinone) activity"/>
    <property type="evidence" value="ECO:0007669"/>
    <property type="project" value="TreeGrafter"/>
</dbReference>
<dbReference type="InterPro" id="IPR046980">
    <property type="entry name" value="KefG/KefF"/>
</dbReference>
<dbReference type="OrthoDB" id="9798454at2"/>
<evidence type="ECO:0000313" key="4">
    <source>
        <dbReference type="Proteomes" id="UP000051166"/>
    </source>
</evidence>